<dbReference type="GeneID" id="73044088"/>
<evidence type="ECO:0000256" key="2">
    <source>
        <dbReference type="SAM" id="Phobius"/>
    </source>
</evidence>
<keyword evidence="2" id="KW-0812">Transmembrane</keyword>
<keyword evidence="4" id="KW-1185">Reference proteome</keyword>
<evidence type="ECO:0000256" key="1">
    <source>
        <dbReference type="SAM" id="MobiDB-lite"/>
    </source>
</evidence>
<comment type="caution">
    <text evidence="3">The sequence shown here is derived from an EMBL/GenBank/DDBJ whole genome shotgun (WGS) entry which is preliminary data.</text>
</comment>
<gene>
    <name evidence="3" type="ORF">ACFO9K_13130</name>
</gene>
<organism evidence="3 4">
    <name type="scientific">Halorussus aquaticus</name>
    <dbReference type="NCBI Taxonomy" id="2953748"/>
    <lineage>
        <taxon>Archaea</taxon>
        <taxon>Methanobacteriati</taxon>
        <taxon>Methanobacteriota</taxon>
        <taxon>Stenosarchaea group</taxon>
        <taxon>Halobacteria</taxon>
        <taxon>Halobacteriales</taxon>
        <taxon>Haladaptataceae</taxon>
        <taxon>Halorussus</taxon>
    </lineage>
</organism>
<reference evidence="3 4" key="1">
    <citation type="journal article" date="2019" name="Int. J. Syst. Evol. Microbiol.">
        <title>The Global Catalogue of Microorganisms (GCM) 10K type strain sequencing project: providing services to taxonomists for standard genome sequencing and annotation.</title>
        <authorList>
            <consortium name="The Broad Institute Genomics Platform"/>
            <consortium name="The Broad Institute Genome Sequencing Center for Infectious Disease"/>
            <person name="Wu L."/>
            <person name="Ma J."/>
        </authorList>
    </citation>
    <scope>NUCLEOTIDE SEQUENCE [LARGE SCALE GENOMIC DNA]</scope>
    <source>
        <strain evidence="3 4">XZYJ18</strain>
    </source>
</reference>
<dbReference type="AlphaFoldDB" id="A0ABD5Q3A4"/>
<dbReference type="EMBL" id="JBHSHT010000002">
    <property type="protein sequence ID" value="MFC4825200.1"/>
    <property type="molecule type" value="Genomic_DNA"/>
</dbReference>
<feature type="transmembrane region" description="Helical" evidence="2">
    <location>
        <begin position="16"/>
        <end position="34"/>
    </location>
</feature>
<name>A0ABD5Q3A4_9EURY</name>
<dbReference type="Pfam" id="PF26262">
    <property type="entry name" value="DUF8066"/>
    <property type="match status" value="1"/>
</dbReference>
<feature type="transmembrane region" description="Helical" evidence="2">
    <location>
        <begin position="40"/>
        <end position="59"/>
    </location>
</feature>
<sequence length="99" mass="11260">MSSGQPSERAHEPSTAIRIALGVVALLVVLYSLLIATRPLLGVTFVVWLFGAYLLWRFFHLAARFVGAVERIADAMERRTQSGERRTAPEDRSRERYER</sequence>
<dbReference type="RefSeq" id="WP_254269104.1">
    <property type="nucleotide sequence ID" value="NZ_CP100400.1"/>
</dbReference>
<feature type="region of interest" description="Disordered" evidence="1">
    <location>
        <begin position="77"/>
        <end position="99"/>
    </location>
</feature>
<keyword evidence="2" id="KW-1133">Transmembrane helix</keyword>
<evidence type="ECO:0000313" key="4">
    <source>
        <dbReference type="Proteomes" id="UP001595945"/>
    </source>
</evidence>
<protein>
    <submittedName>
        <fullName evidence="3">Uncharacterized protein</fullName>
    </submittedName>
</protein>
<keyword evidence="2" id="KW-0472">Membrane</keyword>
<dbReference type="Proteomes" id="UP001595945">
    <property type="component" value="Unassembled WGS sequence"/>
</dbReference>
<dbReference type="InterPro" id="IPR058379">
    <property type="entry name" value="DUF8066"/>
</dbReference>
<evidence type="ECO:0000313" key="3">
    <source>
        <dbReference type="EMBL" id="MFC4825200.1"/>
    </source>
</evidence>
<accession>A0ABD5Q3A4</accession>
<proteinExistence type="predicted"/>